<dbReference type="Proteomes" id="UP001474181">
    <property type="component" value="Unassembled WGS sequence"/>
</dbReference>
<evidence type="ECO:0000313" key="1">
    <source>
        <dbReference type="EMBL" id="MER7183655.1"/>
    </source>
</evidence>
<dbReference type="InterPro" id="IPR036894">
    <property type="entry name" value="YbaB-like_sf"/>
</dbReference>
<dbReference type="Gene3D" id="3.30.1310.10">
    <property type="entry name" value="Nucleoid-associated protein YbaB-like domain"/>
    <property type="match status" value="1"/>
</dbReference>
<dbReference type="EMBL" id="JBEPEK010000263">
    <property type="protein sequence ID" value="MER7183655.1"/>
    <property type="molecule type" value="Genomic_DNA"/>
</dbReference>
<comment type="caution">
    <text evidence="1">The sequence shown here is derived from an EMBL/GenBank/DDBJ whole genome shotgun (WGS) entry which is preliminary data.</text>
</comment>
<sequence>MSGYEQEIDRLLADYRARRDEADSVRRRINEVTGTATAPRRVVKVTVSARGELVDIDFPTGAFRRMTPRELADVLKTTIAEARAAALSEIDSMVFDHVPLGLSPSALLSGTADIGRLLPAEPESQEAMRDFLKHGLFETRRDDS</sequence>
<organism evidence="1 2">
    <name type="scientific">Streptomyces hyaluromycini</name>
    <dbReference type="NCBI Taxonomy" id="1377993"/>
    <lineage>
        <taxon>Bacteria</taxon>
        <taxon>Bacillati</taxon>
        <taxon>Actinomycetota</taxon>
        <taxon>Actinomycetes</taxon>
        <taxon>Kitasatosporales</taxon>
        <taxon>Streptomycetaceae</taxon>
        <taxon>Streptomyces</taxon>
    </lineage>
</organism>
<dbReference type="InterPro" id="IPR004401">
    <property type="entry name" value="YbaB/EbfC"/>
</dbReference>
<keyword evidence="2" id="KW-1185">Reference proteome</keyword>
<gene>
    <name evidence="1" type="ORF">ABT404_29995</name>
</gene>
<dbReference type="Pfam" id="PF02575">
    <property type="entry name" value="YbaB_DNA_bd"/>
    <property type="match status" value="1"/>
</dbReference>
<protein>
    <submittedName>
        <fullName evidence="1">YbaB/EbfC family nucleoid-associated protein</fullName>
    </submittedName>
</protein>
<dbReference type="RefSeq" id="WP_350785155.1">
    <property type="nucleotide sequence ID" value="NZ_JBEPEK010000263.1"/>
</dbReference>
<name>A0ABV1X3R9_9ACTN</name>
<evidence type="ECO:0000313" key="2">
    <source>
        <dbReference type="Proteomes" id="UP001474181"/>
    </source>
</evidence>
<proteinExistence type="predicted"/>
<accession>A0ABV1X3R9</accession>
<reference evidence="1 2" key="1">
    <citation type="submission" date="2024-06" db="EMBL/GenBank/DDBJ databases">
        <title>The Natural Products Discovery Center: Release of the First 8490 Sequenced Strains for Exploring Actinobacteria Biosynthetic Diversity.</title>
        <authorList>
            <person name="Kalkreuter E."/>
            <person name="Kautsar S.A."/>
            <person name="Yang D."/>
            <person name="Bader C.D."/>
            <person name="Teijaro C.N."/>
            <person name="Fluegel L."/>
            <person name="Davis C.M."/>
            <person name="Simpson J.R."/>
            <person name="Lauterbach L."/>
            <person name="Steele A.D."/>
            <person name="Gui C."/>
            <person name="Meng S."/>
            <person name="Li G."/>
            <person name="Viehrig K."/>
            <person name="Ye F."/>
            <person name="Su P."/>
            <person name="Kiefer A.F."/>
            <person name="Nichols A."/>
            <person name="Cepeda A.J."/>
            <person name="Yan W."/>
            <person name="Fan B."/>
            <person name="Jiang Y."/>
            <person name="Adhikari A."/>
            <person name="Zheng C.-J."/>
            <person name="Schuster L."/>
            <person name="Cowan T.M."/>
            <person name="Smanski M.J."/>
            <person name="Chevrette M.G."/>
            <person name="De Carvalho L.P.S."/>
            <person name="Shen B."/>
        </authorList>
    </citation>
    <scope>NUCLEOTIDE SEQUENCE [LARGE SCALE GENOMIC DNA]</scope>
    <source>
        <strain evidence="1 2">NPDC000234</strain>
    </source>
</reference>